<feature type="transmembrane region" description="Helical" evidence="1">
    <location>
        <begin position="655"/>
        <end position="675"/>
    </location>
</feature>
<feature type="transmembrane region" description="Helical" evidence="1">
    <location>
        <begin position="505"/>
        <end position="528"/>
    </location>
</feature>
<keyword evidence="1" id="KW-0472">Membrane</keyword>
<feature type="transmembrane region" description="Helical" evidence="1">
    <location>
        <begin position="306"/>
        <end position="327"/>
    </location>
</feature>
<keyword evidence="1" id="KW-0812">Transmembrane</keyword>
<accession>A0A7X3JYT7</accession>
<evidence type="ECO:0008006" key="4">
    <source>
        <dbReference type="Google" id="ProtNLM"/>
    </source>
</evidence>
<proteinExistence type="predicted"/>
<sequence length="692" mass="79784">MPLRDGLIWISAACAACALLTWVLYLSATRREAKQTGMNADELRSLLSPLRRSGRKQLKQLHIVIYAYLVRVPVISRYTQRIYRRIAPLYAYDESAIRIETAKITSCAILIAWLSVGAILLFYPDFSYMIMILLGALILHGILIDSLVHRAEARLLKQLVEVLSDVRHYYHQHAMVDEAVYDAAQIAGRQIALHAEAIYTLLTSDQSETRLEAYYESAPNRFMKVFAGVSFLVREFGDKILPQGSMYLHALSKISSEIRLEILRQEKLHYMLQGLTIIAIAPILAAKPVESWARNHFPAMDEFYSGSAGFAVKSGIFVLILICFILLRKLQDTSDEAGKQRRRKPPEKKWMRVQVIQRVVRRFMPNDRSAEFTKIDRLLREANSPLLVDWLYLRRLILAAASFLLLLSIFMGMHILTVRQINFSPTRTAVMFGVLSPQEEKKAAERTEIDRAIIEKYNQGGGQLREIISGELRSKGLSLQQTELNHTADRVIKKLRGISDATLSWWQLTLCFISGWMGYHSPMVLLHIQIRMRRMELKNEVDQFHALLSILSQFERMSVEHMLEWLDRFAVQFRAPVSSCLLAYESGAEEALEKLKEEAAFVPFVRIVERLQAAVSHIPVLQAFDDLEAEQQYRFEQRKQEYERMIETKAGWGRWIGFAPMYALVFLYLVIPLVYMSMQQMSTYYEQIQKIS</sequence>
<feature type="transmembrane region" description="Helical" evidence="1">
    <location>
        <begin position="268"/>
        <end position="286"/>
    </location>
</feature>
<feature type="transmembrane region" description="Helical" evidence="1">
    <location>
        <begin position="104"/>
        <end position="123"/>
    </location>
</feature>
<reference evidence="2 3" key="1">
    <citation type="journal article" date="2019" name="Microorganisms">
        <title>Paenibacillus lutrae sp. nov., A Chitinolytic Species Isolated from A River Otter in Castril Natural Park, Granada, Spain.</title>
        <authorList>
            <person name="Rodriguez M."/>
            <person name="Reina J.C."/>
            <person name="Bejar V."/>
            <person name="Llamas I."/>
        </authorList>
    </citation>
    <scope>NUCLEOTIDE SEQUENCE [LARGE SCALE GENOMIC DNA]</scope>
    <source>
        <strain evidence="2 3">N10</strain>
    </source>
</reference>
<organism evidence="2 3">
    <name type="scientific">Paenibacillus lutrae</name>
    <dbReference type="NCBI Taxonomy" id="2078573"/>
    <lineage>
        <taxon>Bacteria</taxon>
        <taxon>Bacillati</taxon>
        <taxon>Bacillota</taxon>
        <taxon>Bacilli</taxon>
        <taxon>Bacillales</taxon>
        <taxon>Paenibacillaceae</taxon>
        <taxon>Paenibacillus</taxon>
    </lineage>
</organism>
<dbReference type="EMBL" id="RHLK01000003">
    <property type="protein sequence ID" value="MVO99289.1"/>
    <property type="molecule type" value="Genomic_DNA"/>
</dbReference>
<feature type="transmembrane region" description="Helical" evidence="1">
    <location>
        <begin position="6"/>
        <end position="28"/>
    </location>
</feature>
<gene>
    <name evidence="2" type="ORF">EDM21_07060</name>
</gene>
<evidence type="ECO:0000313" key="2">
    <source>
        <dbReference type="EMBL" id="MVO99289.1"/>
    </source>
</evidence>
<dbReference type="AlphaFoldDB" id="A0A7X3JYT7"/>
<keyword evidence="1" id="KW-1133">Transmembrane helix</keyword>
<name>A0A7X3JYT7_9BACL</name>
<evidence type="ECO:0000313" key="3">
    <source>
        <dbReference type="Proteomes" id="UP000490800"/>
    </source>
</evidence>
<dbReference type="RefSeq" id="WP_157334198.1">
    <property type="nucleotide sequence ID" value="NZ_RHLK01000003.1"/>
</dbReference>
<keyword evidence="3" id="KW-1185">Reference proteome</keyword>
<dbReference type="Proteomes" id="UP000490800">
    <property type="component" value="Unassembled WGS sequence"/>
</dbReference>
<protein>
    <recommendedName>
        <fullName evidence="4">GTPase SAR1</fullName>
    </recommendedName>
</protein>
<dbReference type="OrthoDB" id="2662505at2"/>
<feature type="transmembrane region" description="Helical" evidence="1">
    <location>
        <begin position="129"/>
        <end position="148"/>
    </location>
</feature>
<evidence type="ECO:0000256" key="1">
    <source>
        <dbReference type="SAM" id="Phobius"/>
    </source>
</evidence>
<feature type="transmembrane region" description="Helical" evidence="1">
    <location>
        <begin position="396"/>
        <end position="416"/>
    </location>
</feature>
<comment type="caution">
    <text evidence="2">The sequence shown here is derived from an EMBL/GenBank/DDBJ whole genome shotgun (WGS) entry which is preliminary data.</text>
</comment>